<reference evidence="3 4" key="2">
    <citation type="submission" date="2009-02" db="EMBL/GenBank/DDBJ databases">
        <title>Draft genome sequence of Clostridium methylpentosum (DSM 5476).</title>
        <authorList>
            <person name="Sudarsanam P."/>
            <person name="Ley R."/>
            <person name="Guruge J."/>
            <person name="Turnbaugh P.J."/>
            <person name="Mahowald M."/>
            <person name="Liep D."/>
            <person name="Gordon J."/>
        </authorList>
    </citation>
    <scope>NUCLEOTIDE SEQUENCE [LARGE SCALE GENOMIC DNA]</scope>
    <source>
        <strain evidence="3 4">DSM 5476</strain>
    </source>
</reference>
<dbReference type="HOGENOM" id="CLU_1624278_0_0_9"/>
<dbReference type="EMBL" id="ACEC01000125">
    <property type="protein sequence ID" value="EEG28800.1"/>
    <property type="molecule type" value="Genomic_DNA"/>
</dbReference>
<organism evidence="3 4">
    <name type="scientific">[Clostridium] methylpentosum DSM 5476</name>
    <dbReference type="NCBI Taxonomy" id="537013"/>
    <lineage>
        <taxon>Bacteria</taxon>
        <taxon>Bacillati</taxon>
        <taxon>Bacillota</taxon>
        <taxon>Clostridia</taxon>
        <taxon>Eubacteriales</taxon>
        <taxon>Oscillospiraceae</taxon>
        <taxon>Oscillospiraceae incertae sedis</taxon>
    </lineage>
</organism>
<name>C0EI82_9FIRM</name>
<proteinExistence type="predicted"/>
<protein>
    <recommendedName>
        <fullName evidence="2">Defence against restriction A C-terminal domain-containing protein</fullName>
    </recommendedName>
</protein>
<comment type="caution">
    <text evidence="3">The sequence shown here is derived from an EMBL/GenBank/DDBJ whole genome shotgun (WGS) entry which is preliminary data.</text>
</comment>
<dbReference type="eggNOG" id="ENOG502Z9MA">
    <property type="taxonomic scope" value="Bacteria"/>
</dbReference>
<feature type="compositionally biased region" description="Basic and acidic residues" evidence="1">
    <location>
        <begin position="143"/>
        <end position="163"/>
    </location>
</feature>
<evidence type="ECO:0000256" key="1">
    <source>
        <dbReference type="SAM" id="MobiDB-lite"/>
    </source>
</evidence>
<dbReference type="Pfam" id="PF18789">
    <property type="entry name" value="DarA_C"/>
    <property type="match status" value="1"/>
</dbReference>
<dbReference type="InterPro" id="IPR041501">
    <property type="entry name" value="DarA_C"/>
</dbReference>
<gene>
    <name evidence="3" type="ORF">CLOSTMETH_03577</name>
</gene>
<accession>C0EI82</accession>
<dbReference type="AlphaFoldDB" id="C0EI82"/>
<dbReference type="Proteomes" id="UP000003340">
    <property type="component" value="Unassembled WGS sequence"/>
</dbReference>
<evidence type="ECO:0000259" key="2">
    <source>
        <dbReference type="Pfam" id="PF18789"/>
    </source>
</evidence>
<keyword evidence="4" id="KW-1185">Reference proteome</keyword>
<reference evidence="3 4" key="1">
    <citation type="submission" date="2009-01" db="EMBL/GenBank/DDBJ databases">
        <authorList>
            <person name="Fulton L."/>
            <person name="Clifton S."/>
            <person name="Fulton B."/>
            <person name="Xu J."/>
            <person name="Minx P."/>
            <person name="Pepin K.H."/>
            <person name="Johnson M."/>
            <person name="Bhonagiri V."/>
            <person name="Nash W.E."/>
            <person name="Mardis E.R."/>
            <person name="Wilson R.K."/>
        </authorList>
    </citation>
    <scope>NUCLEOTIDE SEQUENCE [LARGE SCALE GENOMIC DNA]</scope>
    <source>
        <strain evidence="3 4">DSM 5476</strain>
    </source>
</reference>
<feature type="compositionally biased region" description="Basic and acidic residues" evidence="1">
    <location>
        <begin position="121"/>
        <end position="130"/>
    </location>
</feature>
<feature type="domain" description="Defence against restriction A C-terminal" evidence="2">
    <location>
        <begin position="50"/>
        <end position="116"/>
    </location>
</feature>
<dbReference type="STRING" id="537013.CLOSTMETH_03577"/>
<evidence type="ECO:0000313" key="4">
    <source>
        <dbReference type="Proteomes" id="UP000003340"/>
    </source>
</evidence>
<evidence type="ECO:0000313" key="3">
    <source>
        <dbReference type="EMBL" id="EEG28800.1"/>
    </source>
</evidence>
<sequence length="163" mass="19010">MADGKRNFYDFTSCRGILPPEKEFEKFLSAYDYVYKVRRLAEGQKTPDTNYYRYYTQYPLDDNTFPKGKESGLLEIAPYEKRLMVENDTIQTWGELIYTKPLTKEQIAYYDLTPAPNNPDMGKHLPERRQKPSIAAQLQEGAKQAKEHREPPAKKDGPAHQDR</sequence>
<feature type="region of interest" description="Disordered" evidence="1">
    <location>
        <begin position="113"/>
        <end position="163"/>
    </location>
</feature>